<feature type="compositionally biased region" description="Low complexity" evidence="1">
    <location>
        <begin position="1325"/>
        <end position="1345"/>
    </location>
</feature>
<feature type="compositionally biased region" description="Polar residues" evidence="1">
    <location>
        <begin position="910"/>
        <end position="924"/>
    </location>
</feature>
<feature type="region of interest" description="Disordered" evidence="1">
    <location>
        <begin position="2058"/>
        <end position="2077"/>
    </location>
</feature>
<feature type="compositionally biased region" description="Acidic residues" evidence="1">
    <location>
        <begin position="1455"/>
        <end position="1465"/>
    </location>
</feature>
<sequence>MSFMTNVGARTAAIGVGAEAAAAAEVFANEQRQPRLPQCRLAARSDVPADAAAVVDGFAVGAVTEDDRSHRQHRPCRSTGPFIRAARAWQQRPPPAESGGYPFSGYVEPSTRLSVRHSHGDSATSVCGTDRSVAPDTLLMRCGDEGRVAPESVRVHCEADGTTGAVAGDCAKLSSGNTAHPSRMPDFVDLDAIDDAVAAMASVTVATGAAAQLEGDGAAAQSNSSSLPTLSKELQRTLPPSAVITADDHDGRRRQQAMMRMPPSQSFEKVCTETVDTAQQRCPSPAARRTYCNLSDGCSSLLCEAGGSRALPATATPGRPHADIPSFAPLPAGACARGKGGGGRLADTGMGCTRGGGTLPFVAADSSSSLSPPPAESSSPSPLTASLMQHIHGNPSAPMATAPHLRAYPFPRAPGTTTSAATMTAHPAPTALSPREGRTPRRLATRPAEGSDFFELKLPATAPAETAALQGCSPRTPRSHRASHLLAQVRVALIDAQSVRGHLGELRALLPKHCTSSVAATLVPDANAGARSDEAGEVDGVLEGSDGSAGIVGCTTATGPSKLSLHRALREGKADDIGSGGRLRASGESCSGASSTPHARASPGRVSSRVQPSPGLHRNNGVIDGDGDGEQWLAATFNVRGLYTSSLNGYRYQRLTRLTEQHLKSLWLAISAVAKSVCGATVEQCVQMDLAQGPARGDAEVLPSLLRAALQPLASPPVTSLPASRDPWAPGGAAVSAQGVQVTELRRAPSCTLKRSSAAGPPNPGHSCRSSEDPRAAPLTEGKAVEAAAQRLPNTKRGDQPSTRHFDSQCRSLDEAAPLDSVSAGGGAGAPASLSAHPIFLTTAANSSAVTCTLREEGASANSGSSTVASTSQTTATRVPVNTSTAAAPCIYSDRYHSSSSNYSSRHHSATSPMTSPKWSNTSTTGTVYVHSARRSPSCAAAVSSELNDVRSSSRNRMHDSSCGGSSARDGGGGNVAGAAGSAFSGLSRPVTPTEVPKAPTSGGGQPSYTLPSTLLLQLSPQQPRGLSSPSAPPASIGGATPSIGPESLPIAPLTHLHLPLHPPLSCGCNASASAPLTALPHHTCSRSWNSEGNGALTTPTSGSANCPLAGWTPGPTWVLPPPSPAPPPPSAADESGAAQAAGSAASKCSVGAPAVPSVWPGRCGAAGVRAGAATPAEKGPCTHFSGAAPTTPSASPPGLGSVHSLPAAVPTRPVQASLLKVGRGKVTADVTPDGDADERVSGAGLAAAAATAVPAAGLAPFTTNGSSEEVKGEAAPLLLCPASTPWTREHMDMRTATNTALAASTRASSSVTEKELPVGGSAGGSSRSSGDTSSGLLSSSASRRQRQLQHALSLLLPADGHRCDVRLHSDQPRARASTEAERGKARRAAFPTGTAQALPTSQQRHARGEGEPNKRWGAQALPFLRSSLLLLETTPAPSVAASPAASAVSAEGQQEVDDDGEGDDANAAAQVSGRLLAQAHAVAEGPTAGRMPYGDGGGGAGAVERNDEAGVCLGSPMARRSSGSLPSPRPQGPGDHDVTSVDAPPHAPSAASSSLSYTTISASTAEATSAVVTAMAVAGARVPLSAPAVAPPALLRAEPCPWQRGDGRVFTHSVLTSDLRLDADMCDEGASWAVKRSRSGSSDSGGNGAAGRASHTPQRGAMPRDQAQHRPLHAAPSPVRWDLSLTSTSATASLAMHSPESTDALPTRAEDQERERNTISAASLPGHRRSPVMGTHEALPCSSSPTVTESAQVNKARGVPATEAEWCEADASVTQVGGGASVADASSSLASFLSPLSCSTRGGRHVGTVIDLPAGTAAALHQNQSAASTALVQPPDISHAVARTHRPASEDRGESIEAENLDDAVDEAAVGEGEDGRDLLPVDANSDARDWTSSPRCVPVHQHAWQRQQCHPHPLMQTWSGVLTFSTPRHSAATMSSIRTTIASMTLSASVAALGSQRSGSSARTSDTSTALASVAEALLGIGTVGGAGSGASGGGPGAHAGAAVASLGTKAIAPAAVESTAAAAAAFTVTMVTSATAAAGSSSWTPNSTITLSSTSASVAGSTSPSTALGTTASSAASDSLSSERYSSAGGGVAAEAAHVPPAGREEGGASVGWRSAKAPLLPPTAAPAAISAAGGGSNGAACDADFDGFALDAATFDSAPDFAASRPRVRSERKPLPLLPPPQNYSCLLPEVPSPRLRDGGGVCEEDEDDADTAGDARYTVSSALPGADFDSERDECHCAASPVRGGSDVPSSVEIPRCGEAKDTGCAYSDRSVEDRGAITTPTDSPPPHHNGGKVNVGVRLMRSPLGSSPRGELALTAVAASAAVTAAGVPGQQGTANGYSGDGSSRSGRGTANSHAAGEAAPRLQSGETIQLSVDASRTAATDACGAGGASSPYAAVLLRAAVTQAPGADTHERDEDTCTSELRTAPADVSTRACSPPASRPSAFVSSSPTATTATAMPGSGASANEGNEAVRAISCTHSGGSVSSALSSPPLCTTNTSAASRSLPVVSYSPLQQRGATGSTASGAARMTAAAAAATQPTAGVGAAVAAVTTASMASERAQAGRRVSPLHHPFIEVSALGQGNVTASSNHNSNRDGSGCHLSQCETTLPAAVPEGRAPNHFSGEAALGQPLWSEGIHVEPPDTGVAGGPALLPPSEAPQEQRPPIRGNARHEDVVAGLTTSLLDLRLQPGSTSAGCCPSSGGGPTRGCECRVRQVFTERKGSVGDASGGGAADAGVGGGDAIHQAAPGEEEEGARAQMTTTAARIASWPPAMPRPSERQTSRPAPIATWLVPVRVKDSRGAETLQGGDLGADPVVSDAARTASVASFADGGARDKTNRVGADDAVNTFVGEGESRAASERCSRCSGTGKGVSVAAAPTSPAQASSDSMPYGAKDTAAAMVALAREPADKEPAGETTASRLAAAAPTASLRTSPPSPSLCIAEVPSALLGCSREGPSRCLSPASPSSAPVGCINGDGVAVPRSAETEKKSRNGSHAVDAGAVIRDAAPDSEGALLIAPRPLARTPSPSARGTLGSDTVVTQLPSQAAGRTAPERAPSTNVCKSRERPTRPVPPTLLLIPTYYLAQCEDGLADVAGNTRGWHAATSAFFSEAVATAAAPGRTHSTWGGPTRRASDLYAPVSMLARHRAQERARYRVARPGVAAAPPYMPATTAYTPLSASATPVLPSHADVTADDSEGAAATPTSPPGTLASFTHNDRLLALMKRALRLAGGDGGTC</sequence>
<feature type="compositionally biased region" description="Low complexity" evidence="1">
    <location>
        <begin position="977"/>
        <end position="988"/>
    </location>
</feature>
<dbReference type="KEGG" id="lmat:92518112"/>
<dbReference type="Proteomes" id="UP000673552">
    <property type="component" value="Unassembled WGS sequence"/>
</dbReference>
<organism evidence="2 3">
    <name type="scientific">Leishmania martiniquensis</name>
    <dbReference type="NCBI Taxonomy" id="1580590"/>
    <lineage>
        <taxon>Eukaryota</taxon>
        <taxon>Discoba</taxon>
        <taxon>Euglenozoa</taxon>
        <taxon>Kinetoplastea</taxon>
        <taxon>Metakinetoplastina</taxon>
        <taxon>Trypanosomatida</taxon>
        <taxon>Trypanosomatidae</taxon>
        <taxon>Leishmaniinae</taxon>
        <taxon>Leishmania</taxon>
    </lineage>
</organism>
<feature type="compositionally biased region" description="Polar residues" evidence="1">
    <location>
        <begin position="1096"/>
        <end position="1105"/>
    </location>
</feature>
<gene>
    <name evidence="2" type="ORF">LSCM1_08265</name>
</gene>
<feature type="compositionally biased region" description="Low complexity" evidence="1">
    <location>
        <begin position="1684"/>
        <end position="1696"/>
    </location>
</feature>
<feature type="compositionally biased region" description="Pro residues" evidence="1">
    <location>
        <begin position="1119"/>
        <end position="1131"/>
    </location>
</feature>
<feature type="region of interest" description="Disordered" evidence="1">
    <location>
        <begin position="1443"/>
        <end position="1466"/>
    </location>
</feature>
<feature type="region of interest" description="Disordered" evidence="1">
    <location>
        <begin position="1183"/>
        <end position="1207"/>
    </location>
</feature>
<dbReference type="OrthoDB" id="267966at2759"/>
<feature type="region of interest" description="Disordered" evidence="1">
    <location>
        <begin position="1514"/>
        <end position="1553"/>
    </location>
</feature>
<feature type="compositionally biased region" description="Polar residues" evidence="1">
    <location>
        <begin position="1742"/>
        <end position="1752"/>
    </location>
</feature>
<feature type="compositionally biased region" description="Polar residues" evidence="1">
    <location>
        <begin position="588"/>
        <end position="597"/>
    </location>
</feature>
<feature type="region of interest" description="Disordered" evidence="1">
    <location>
        <begin position="2411"/>
        <end position="2471"/>
    </location>
</feature>
<feature type="compositionally biased region" description="Low complexity" evidence="1">
    <location>
        <begin position="2920"/>
        <end position="2937"/>
    </location>
</feature>
<feature type="region of interest" description="Disordered" evidence="1">
    <location>
        <begin position="2911"/>
        <end position="2939"/>
    </location>
</feature>
<feature type="compositionally biased region" description="Low complexity" evidence="1">
    <location>
        <begin position="2868"/>
        <end position="2892"/>
    </location>
</feature>
<evidence type="ECO:0000256" key="1">
    <source>
        <dbReference type="SAM" id="MobiDB-lite"/>
    </source>
</evidence>
<evidence type="ECO:0000313" key="3">
    <source>
        <dbReference type="Proteomes" id="UP000673552"/>
    </source>
</evidence>
<feature type="compositionally biased region" description="Low complexity" evidence="1">
    <location>
        <begin position="1007"/>
        <end position="1048"/>
    </location>
</feature>
<feature type="region of interest" description="Disordered" evidence="1">
    <location>
        <begin position="2166"/>
        <end position="2189"/>
    </location>
</feature>
<name>A0A836HPG3_9TRYP</name>
<feature type="region of interest" description="Disordered" evidence="1">
    <location>
        <begin position="715"/>
        <end position="782"/>
    </location>
</feature>
<feature type="compositionally biased region" description="Low complexity" evidence="1">
    <location>
        <begin position="1443"/>
        <end position="1454"/>
    </location>
</feature>
<feature type="compositionally biased region" description="Basic and acidic residues" evidence="1">
    <location>
        <begin position="2858"/>
        <end position="2867"/>
    </location>
</feature>
<accession>A0A836HPG3</accession>
<feature type="region of interest" description="Disordered" evidence="1">
    <location>
        <begin position="574"/>
        <end position="624"/>
    </location>
</feature>
<feature type="region of interest" description="Disordered" evidence="1">
    <location>
        <begin position="1302"/>
        <end position="1345"/>
    </location>
</feature>
<feature type="region of interest" description="Disordered" evidence="1">
    <location>
        <begin position="363"/>
        <end position="442"/>
    </location>
</feature>
<feature type="region of interest" description="Disordered" evidence="1">
    <location>
        <begin position="3191"/>
        <end position="3215"/>
    </location>
</feature>
<feature type="region of interest" description="Disordered" evidence="1">
    <location>
        <begin position="3047"/>
        <end position="3073"/>
    </location>
</feature>
<evidence type="ECO:0000313" key="2">
    <source>
        <dbReference type="EMBL" id="KAG5487950.1"/>
    </source>
</evidence>
<feature type="compositionally biased region" description="Basic and acidic residues" evidence="1">
    <location>
        <begin position="796"/>
        <end position="808"/>
    </location>
</feature>
<feature type="region of interest" description="Disordered" evidence="1">
    <location>
        <begin position="789"/>
        <end position="808"/>
    </location>
</feature>
<feature type="region of interest" description="Disordered" evidence="1">
    <location>
        <begin position="2280"/>
        <end position="2300"/>
    </location>
</feature>
<feature type="compositionally biased region" description="Basic and acidic residues" evidence="1">
    <location>
        <begin position="1367"/>
        <end position="1384"/>
    </location>
</feature>
<feature type="region of interest" description="Disordered" evidence="1">
    <location>
        <begin position="948"/>
        <end position="1048"/>
    </location>
</feature>
<feature type="region of interest" description="Disordered" evidence="1">
    <location>
        <begin position="1634"/>
        <end position="1752"/>
    </location>
</feature>
<feature type="region of interest" description="Disordered" evidence="1">
    <location>
        <begin position="2334"/>
        <end position="2372"/>
    </location>
</feature>
<feature type="compositionally biased region" description="Basic and acidic residues" evidence="1">
    <location>
        <begin position="1709"/>
        <end position="1718"/>
    </location>
</feature>
<feature type="region of interest" description="Disordered" evidence="1">
    <location>
        <begin position="857"/>
        <end position="880"/>
    </location>
</feature>
<feature type="compositionally biased region" description="Low complexity" evidence="1">
    <location>
        <begin position="1186"/>
        <end position="1202"/>
    </location>
</feature>
<feature type="region of interest" description="Disordered" evidence="1">
    <location>
        <begin position="1367"/>
        <end position="1419"/>
    </location>
</feature>
<feature type="compositionally biased region" description="Low complexity" evidence="1">
    <location>
        <begin position="363"/>
        <end position="387"/>
    </location>
</feature>
<feature type="region of interest" description="Disordered" evidence="1">
    <location>
        <begin position="2858"/>
        <end position="2894"/>
    </location>
</feature>
<proteinExistence type="predicted"/>
<feature type="compositionally biased region" description="Low complexity" evidence="1">
    <location>
        <begin position="1132"/>
        <end position="1141"/>
    </location>
</feature>
<feature type="compositionally biased region" description="Low complexity" evidence="1">
    <location>
        <begin position="1302"/>
        <end position="1312"/>
    </location>
</feature>
<reference evidence="3" key="1">
    <citation type="journal article" date="2021" name="Microbiol. Resour. Announc.">
        <title>LGAAP: Leishmaniinae Genome Assembly and Annotation Pipeline.</title>
        <authorList>
            <person name="Almutairi H."/>
            <person name="Urbaniak M.D."/>
            <person name="Bates M.D."/>
            <person name="Jariyapan N."/>
            <person name="Kwakye-Nuako G."/>
            <person name="Thomaz-Soccol V."/>
            <person name="Al-Salem W.S."/>
            <person name="Dillon R.J."/>
            <person name="Bates P.A."/>
            <person name="Gatherer D."/>
        </authorList>
    </citation>
    <scope>NUCLEOTIDE SEQUENCE [LARGE SCALE GENOMIC DNA]</scope>
</reference>
<dbReference type="RefSeq" id="XP_067181627.1">
    <property type="nucleotide sequence ID" value="XM_067325600.1"/>
</dbReference>
<dbReference type="GeneID" id="92518112"/>
<feature type="compositionally biased region" description="Low complexity" evidence="1">
    <location>
        <begin position="413"/>
        <end position="431"/>
    </location>
</feature>
<feature type="compositionally biased region" description="Polar residues" evidence="1">
    <location>
        <begin position="1394"/>
        <end position="1404"/>
    </location>
</feature>
<feature type="region of interest" description="Disordered" evidence="1">
    <location>
        <begin position="901"/>
        <end position="924"/>
    </location>
</feature>
<protein>
    <submittedName>
        <fullName evidence="2">Uncharacterized protein</fullName>
    </submittedName>
</protein>
<keyword evidence="3" id="KW-1185">Reference proteome</keyword>
<reference evidence="3" key="2">
    <citation type="journal article" date="2021" name="Sci. Data">
        <title>Chromosome-scale genome sequencing, assembly and annotation of six genomes from subfamily Leishmaniinae.</title>
        <authorList>
            <person name="Almutairi H."/>
            <person name="Urbaniak M.D."/>
            <person name="Bates M.D."/>
            <person name="Jariyapan N."/>
            <person name="Kwakye-Nuako G."/>
            <person name="Thomaz Soccol V."/>
            <person name="Al-Salem W.S."/>
            <person name="Dillon R.J."/>
            <person name="Bates P.A."/>
            <person name="Gatherer D."/>
        </authorList>
    </citation>
    <scope>NUCLEOTIDE SEQUENCE [LARGE SCALE GENOMIC DNA]</scope>
</reference>
<feature type="compositionally biased region" description="Low complexity" evidence="1">
    <location>
        <begin position="859"/>
        <end position="877"/>
    </location>
</feature>
<feature type="compositionally biased region" description="Low complexity" evidence="1">
    <location>
        <begin position="2447"/>
        <end position="2470"/>
    </location>
</feature>
<feature type="region of interest" description="Disordered" evidence="1">
    <location>
        <begin position="1096"/>
        <end position="1141"/>
    </location>
</feature>
<comment type="caution">
    <text evidence="2">The sequence shown here is derived from an EMBL/GenBank/DDBJ whole genome shotgun (WGS) entry which is preliminary data.</text>
</comment>
<dbReference type="EMBL" id="JAFEUZ010000002">
    <property type="protein sequence ID" value="KAG5487950.1"/>
    <property type="molecule type" value="Genomic_DNA"/>
</dbReference>